<evidence type="ECO:0000313" key="1">
    <source>
        <dbReference type="EMBL" id="SDG38889.1"/>
    </source>
</evidence>
<name>A0A1H0EUA8_9BACT</name>
<proteinExistence type="predicted"/>
<evidence type="ECO:0000313" key="2">
    <source>
        <dbReference type="EMBL" id="SDN85960.1"/>
    </source>
</evidence>
<dbReference type="EMBL" id="FNCQ01000003">
    <property type="protein sequence ID" value="SDG38889.1"/>
    <property type="molecule type" value="Genomic_DNA"/>
</dbReference>
<keyword evidence="3" id="KW-1185">Reference proteome</keyword>
<protein>
    <submittedName>
        <fullName evidence="2">Uncharacterized protein</fullName>
    </submittedName>
</protein>
<accession>A0A1H0EUA8</accession>
<sequence>MKMKKIAKKMVKTITKNWNEANELIARGSIYSL</sequence>
<accession>A0A1G7TVZ7</accession>
<dbReference type="AlphaFoldDB" id="A0A1H0EUA8"/>
<gene>
    <name evidence="2" type="ORF">SAMN04487900_10453</name>
    <name evidence="1" type="ORF">SAMN04487901_103141</name>
</gene>
<evidence type="ECO:0000313" key="4">
    <source>
        <dbReference type="Proteomes" id="UP000199134"/>
    </source>
</evidence>
<dbReference type="Proteomes" id="UP000199134">
    <property type="component" value="Unassembled WGS sequence"/>
</dbReference>
<dbReference type="STRING" id="645274.SAMN04487901_103141"/>
<organism evidence="2 4">
    <name type="scientific">Prevotella communis</name>
    <dbReference type="NCBI Taxonomy" id="2913614"/>
    <lineage>
        <taxon>Bacteria</taxon>
        <taxon>Pseudomonadati</taxon>
        <taxon>Bacteroidota</taxon>
        <taxon>Bacteroidia</taxon>
        <taxon>Bacteroidales</taxon>
        <taxon>Prevotellaceae</taxon>
        <taxon>Prevotella</taxon>
    </lineage>
</organism>
<dbReference type="EMBL" id="FNIW01000004">
    <property type="protein sequence ID" value="SDN85960.1"/>
    <property type="molecule type" value="Genomic_DNA"/>
</dbReference>
<reference evidence="2 3" key="2">
    <citation type="submission" date="2016-10" db="EMBL/GenBank/DDBJ databases">
        <authorList>
            <person name="Varghese N."/>
            <person name="Submissions S."/>
        </authorList>
    </citation>
    <scope>NUCLEOTIDE SEQUENCE</scope>
    <source>
        <strain evidence="2">BP1-145</strain>
        <strain evidence="3">BP1-148</strain>
    </source>
</reference>
<dbReference type="Proteomes" id="UP000198779">
    <property type="component" value="Unassembled WGS sequence"/>
</dbReference>
<evidence type="ECO:0000313" key="3">
    <source>
        <dbReference type="Proteomes" id="UP000198779"/>
    </source>
</evidence>
<reference evidence="1 4" key="1">
    <citation type="submission" date="2016-10" db="EMBL/GenBank/DDBJ databases">
        <authorList>
            <person name="de Groot N.N."/>
        </authorList>
    </citation>
    <scope>NUCLEOTIDE SEQUENCE [LARGE SCALE GENOMIC DNA]</scope>
    <source>
        <strain evidence="4">BP1-145</strain>
        <strain evidence="1">BP1-148</strain>
    </source>
</reference>